<evidence type="ECO:0000259" key="1">
    <source>
        <dbReference type="Pfam" id="PF24703"/>
    </source>
</evidence>
<name>A0A366M7K6_9ACTN</name>
<dbReference type="Pfam" id="PF24703">
    <property type="entry name" value="DUF7666"/>
    <property type="match status" value="1"/>
</dbReference>
<dbReference type="AlphaFoldDB" id="A0A366M7K6"/>
<feature type="domain" description="DUF7666" evidence="1">
    <location>
        <begin position="150"/>
        <end position="240"/>
    </location>
</feature>
<accession>A0A366M7K6</accession>
<comment type="caution">
    <text evidence="2">The sequence shown here is derived from an EMBL/GenBank/DDBJ whole genome shotgun (WGS) entry which is preliminary data.</text>
</comment>
<sequence length="249" mass="27182">MRYVEIESQAEYAVAPEDADLHAFEGYIKIAPGDRRPLTVSGSAHVAAGNTPVIARGHATIETRRGQVTAYDQVAVIAYSSRVTAYGDTVVRAYGSSEVTAGAHVTVYRCDRETTVTGGKVIEAPLVRHGDIRRWCEHYGVKVADDDTIVLYKGVRASFYSGWGMHYPLGGTVTAPDWSTYPDCGGGLHLSPSPAHVREYVELWQPGMRILACRVELADSIVHLGDKVKVRRCTVLHEVDSLGRTRVVA</sequence>
<organism evidence="2 3">
    <name type="scientific">Spongiactinospora rosea</name>
    <dbReference type="NCBI Taxonomy" id="2248750"/>
    <lineage>
        <taxon>Bacteria</taxon>
        <taxon>Bacillati</taxon>
        <taxon>Actinomycetota</taxon>
        <taxon>Actinomycetes</taxon>
        <taxon>Streptosporangiales</taxon>
        <taxon>Streptosporangiaceae</taxon>
        <taxon>Spongiactinospora</taxon>
    </lineage>
</organism>
<reference evidence="2 3" key="1">
    <citation type="submission" date="2018-06" db="EMBL/GenBank/DDBJ databases">
        <title>Sphaerisporangium craniellae sp. nov., isolated from a marine sponge in the South China Sea.</title>
        <authorList>
            <person name="Li L."/>
        </authorList>
    </citation>
    <scope>NUCLEOTIDE SEQUENCE [LARGE SCALE GENOMIC DNA]</scope>
    <source>
        <strain evidence="2 3">LHW63015</strain>
    </source>
</reference>
<keyword evidence="3" id="KW-1185">Reference proteome</keyword>
<dbReference type="EMBL" id="QMEY01000001">
    <property type="protein sequence ID" value="RBQ21529.1"/>
    <property type="molecule type" value="Genomic_DNA"/>
</dbReference>
<dbReference type="InterPro" id="IPR056083">
    <property type="entry name" value="DUF7666"/>
</dbReference>
<proteinExistence type="predicted"/>
<evidence type="ECO:0000313" key="2">
    <source>
        <dbReference type="EMBL" id="RBQ21529.1"/>
    </source>
</evidence>
<dbReference type="RefSeq" id="WP_113978213.1">
    <property type="nucleotide sequence ID" value="NZ_QMEY01000001.1"/>
</dbReference>
<gene>
    <name evidence="2" type="ORF">DP939_02135</name>
</gene>
<dbReference type="OrthoDB" id="3721385at2"/>
<dbReference type="Proteomes" id="UP000253303">
    <property type="component" value="Unassembled WGS sequence"/>
</dbReference>
<evidence type="ECO:0000313" key="3">
    <source>
        <dbReference type="Proteomes" id="UP000253303"/>
    </source>
</evidence>
<protein>
    <recommendedName>
        <fullName evidence="1">DUF7666 domain-containing protein</fullName>
    </recommendedName>
</protein>